<keyword evidence="3" id="KW-0547">Nucleotide-binding</keyword>
<reference evidence="11 12" key="1">
    <citation type="submission" date="2016-09" db="EMBL/GenBank/DDBJ databases">
        <title>The draft genome of Dichanthelium oligosanthes: A C3 panicoid grass species.</title>
        <authorList>
            <person name="Studer A.J."/>
            <person name="Schnable J.C."/>
            <person name="Brutnell T.P."/>
        </authorList>
    </citation>
    <scope>NUCLEOTIDE SEQUENCE [LARGE SCALE GENOMIC DNA]</scope>
    <source>
        <strain evidence="12">cv. Kellogg 1175</strain>
        <tissue evidence="11">Leaf</tissue>
    </source>
</reference>
<evidence type="ECO:0000256" key="4">
    <source>
        <dbReference type="ARBA" id="ARBA00022777"/>
    </source>
</evidence>
<dbReference type="GO" id="GO:0005524">
    <property type="term" value="F:ATP binding"/>
    <property type="evidence" value="ECO:0007669"/>
    <property type="project" value="UniProtKB-KW"/>
</dbReference>
<dbReference type="GO" id="GO:0016301">
    <property type="term" value="F:kinase activity"/>
    <property type="evidence" value="ECO:0007669"/>
    <property type="project" value="UniProtKB-KW"/>
</dbReference>
<evidence type="ECO:0000259" key="10">
    <source>
        <dbReference type="Pfam" id="PF17042"/>
    </source>
</evidence>
<dbReference type="EMBL" id="LWDX02048950">
    <property type="protein sequence ID" value="OEL21041.1"/>
    <property type="molecule type" value="Genomic_DNA"/>
</dbReference>
<protein>
    <submittedName>
        <fullName evidence="11">Putative oxidoreductase YgbJ</fullName>
    </submittedName>
</protein>
<accession>A0A1E5V7E0</accession>
<dbReference type="GO" id="GO:0051287">
    <property type="term" value="F:NAD binding"/>
    <property type="evidence" value="ECO:0007669"/>
    <property type="project" value="InterPro"/>
</dbReference>
<feature type="domain" description="6-phosphogluconate dehydrogenase NADP-binding" evidence="7">
    <location>
        <begin position="68"/>
        <end position="226"/>
    </location>
</feature>
<gene>
    <name evidence="11" type="ORF">BAE44_0017941</name>
</gene>
<dbReference type="InterPro" id="IPR013785">
    <property type="entry name" value="Aldolase_TIM"/>
</dbReference>
<dbReference type="GO" id="GO:0016832">
    <property type="term" value="F:aldehyde-lyase activity"/>
    <property type="evidence" value="ECO:0007669"/>
    <property type="project" value="InterPro"/>
</dbReference>
<dbReference type="InterPro" id="IPR002204">
    <property type="entry name" value="3-OH-isobutyrate_DH-rel_CS"/>
</dbReference>
<dbReference type="InterPro" id="IPR029154">
    <property type="entry name" value="HIBADH-like_NADP-bd"/>
</dbReference>
<dbReference type="InterPro" id="IPR031475">
    <property type="entry name" value="NBD_C"/>
</dbReference>
<dbReference type="Proteomes" id="UP000095767">
    <property type="component" value="Unassembled WGS sequence"/>
</dbReference>
<dbReference type="InterPro" id="IPR036291">
    <property type="entry name" value="NAD(P)-bd_dom_sf"/>
</dbReference>
<keyword evidence="4" id="KW-0418">Kinase</keyword>
<keyword evidence="5" id="KW-0067">ATP-binding</keyword>
<dbReference type="InterPro" id="IPR037051">
    <property type="entry name" value="4-carb_acid_sugar_kinase_N_sf"/>
</dbReference>
<dbReference type="SUPFAM" id="SSF51735">
    <property type="entry name" value="NAD(P)-binding Rossmann-fold domains"/>
    <property type="match status" value="2"/>
</dbReference>
<name>A0A1E5V7E0_9POAL</name>
<dbReference type="Pfam" id="PF01116">
    <property type="entry name" value="F_bP_aldolase"/>
    <property type="match status" value="1"/>
</dbReference>
<feature type="domain" description="Four-carbon acid sugar kinase nucleotide binding" evidence="10">
    <location>
        <begin position="943"/>
        <end position="1147"/>
    </location>
</feature>
<dbReference type="PROSITE" id="PS00895">
    <property type="entry name" value="3_HYDROXYISOBUT_DH"/>
    <property type="match status" value="1"/>
</dbReference>
<keyword evidence="12" id="KW-1185">Reference proteome</keyword>
<evidence type="ECO:0000313" key="12">
    <source>
        <dbReference type="Proteomes" id="UP000095767"/>
    </source>
</evidence>
<organism evidence="11 12">
    <name type="scientific">Dichanthelium oligosanthes</name>
    <dbReference type="NCBI Taxonomy" id="888268"/>
    <lineage>
        <taxon>Eukaryota</taxon>
        <taxon>Viridiplantae</taxon>
        <taxon>Streptophyta</taxon>
        <taxon>Embryophyta</taxon>
        <taxon>Tracheophyta</taxon>
        <taxon>Spermatophyta</taxon>
        <taxon>Magnoliopsida</taxon>
        <taxon>Liliopsida</taxon>
        <taxon>Poales</taxon>
        <taxon>Poaceae</taxon>
        <taxon>PACMAD clade</taxon>
        <taxon>Panicoideae</taxon>
        <taxon>Panicodae</taxon>
        <taxon>Paniceae</taxon>
        <taxon>Dichantheliinae</taxon>
        <taxon>Dichanthelium</taxon>
    </lineage>
</organism>
<feature type="domain" description="3-hydroxyisobutyrate dehydrogenase-like NAD-binding" evidence="9">
    <location>
        <begin position="238"/>
        <end position="338"/>
    </location>
</feature>
<evidence type="ECO:0000259" key="7">
    <source>
        <dbReference type="Pfam" id="PF03446"/>
    </source>
</evidence>
<proteinExistence type="inferred from homology"/>
<dbReference type="InterPro" id="IPR010737">
    <property type="entry name" value="4-carb_acid_sugar_kinase_N"/>
</dbReference>
<evidence type="ECO:0000256" key="5">
    <source>
        <dbReference type="ARBA" id="ARBA00022840"/>
    </source>
</evidence>
<evidence type="ECO:0000313" key="11">
    <source>
        <dbReference type="EMBL" id="OEL21041.1"/>
    </source>
</evidence>
<dbReference type="InterPro" id="IPR000771">
    <property type="entry name" value="FBA_II"/>
</dbReference>
<keyword evidence="2" id="KW-0808">Transferase</keyword>
<feature type="domain" description="Four-carbon acid sugar kinase N-terminal" evidence="8">
    <location>
        <begin position="878"/>
        <end position="918"/>
    </location>
</feature>
<dbReference type="Pfam" id="PF17042">
    <property type="entry name" value="NBD_C"/>
    <property type="match status" value="1"/>
</dbReference>
<dbReference type="Pfam" id="PF14833">
    <property type="entry name" value="NAD_binding_11"/>
    <property type="match status" value="2"/>
</dbReference>
<dbReference type="Pfam" id="PF03446">
    <property type="entry name" value="NAD_binding_2"/>
    <property type="match status" value="2"/>
</dbReference>
<feature type="non-terminal residue" evidence="11">
    <location>
        <position position="1"/>
    </location>
</feature>
<dbReference type="CDD" id="cd00947">
    <property type="entry name" value="TBP_aldolase_IIB"/>
    <property type="match status" value="1"/>
</dbReference>
<feature type="domain" description="3-hydroxyisobutyrate dehydrogenase-like NAD-binding" evidence="9">
    <location>
        <begin position="553"/>
        <end position="673"/>
    </location>
</feature>
<evidence type="ECO:0000256" key="1">
    <source>
        <dbReference type="ARBA" id="ARBA00005715"/>
    </source>
</evidence>
<dbReference type="STRING" id="888268.A0A1E5V7E0"/>
<comment type="caution">
    <text evidence="11">The sequence shown here is derived from an EMBL/GenBank/DDBJ whole genome shotgun (WGS) entry which is preliminary data.</text>
</comment>
<dbReference type="GO" id="GO:0016491">
    <property type="term" value="F:oxidoreductase activity"/>
    <property type="evidence" value="ECO:0007669"/>
    <property type="project" value="InterPro"/>
</dbReference>
<dbReference type="OrthoDB" id="564183at2759"/>
<dbReference type="PANTHER" id="PTHR43060:SF17">
    <property type="entry name" value="L-THREONATE DEHYDROGENASE"/>
    <property type="match status" value="1"/>
</dbReference>
<evidence type="ECO:0000256" key="6">
    <source>
        <dbReference type="ARBA" id="ARBA00023277"/>
    </source>
</evidence>
<feature type="domain" description="Four-carbon acid sugar kinase N-terminal" evidence="8">
    <location>
        <begin position="721"/>
        <end position="876"/>
    </location>
</feature>
<dbReference type="Gene3D" id="3.40.980.20">
    <property type="entry name" value="Four-carbon acid sugar kinase, nucleotide binding domain"/>
    <property type="match status" value="1"/>
</dbReference>
<dbReference type="Gene3D" id="3.40.50.720">
    <property type="entry name" value="NAD(P)-binding Rossmann-like Domain"/>
    <property type="match status" value="2"/>
</dbReference>
<dbReference type="Gene3D" id="3.40.50.10840">
    <property type="entry name" value="Putative sugar-binding, N-terminal domain"/>
    <property type="match status" value="1"/>
</dbReference>
<comment type="similarity">
    <text evidence="1">Belongs to the four-carbon acid sugar kinase family.</text>
</comment>
<dbReference type="InterPro" id="IPR006115">
    <property type="entry name" value="6PGDH_NADP-bd"/>
</dbReference>
<dbReference type="SUPFAM" id="SSF51569">
    <property type="entry name" value="Aldolase"/>
    <property type="match status" value="1"/>
</dbReference>
<evidence type="ECO:0000256" key="2">
    <source>
        <dbReference type="ARBA" id="ARBA00022679"/>
    </source>
</evidence>
<sequence length="1401" mass="149843">LPVTRISRGKREVSNSDVLVPAAHFACPLDPLLCSTPLFSALLRVVAGGSRASTPTPCGAMSSAAAAVAFVGADDLGVELAASFLRSGACVRCFVPEADRSASAALAELGGGVRCASPAEAAQDSELVIVLTDADGADELLFGVEGIAKGLCTRAVVLIRSTLLPSQLEKLEQKLADEKKDVLLLDGYIFSGLSDELKQQIVVVASGRQDVAARARQFFNGLDKTIYFAEGEFCTSSKIKLVNDLLESIHFIASVEAMYLGVRAGIHPSIIYDIISNAAGSSRIFVELVPKLLSEDPLLIDFLSSSKKNASYVMDMAKVVTFPVPLLGVAYQQLIHGSSAVIGDGSASPLKVWEASYGVNIVDAASQQIYDASKLADQLVAESKAAKRIGFIGLGAMGFGMASHLLKSGFYVVAYDVYKPTMARFDDLGGSTKGSPEEVAKDVEILIIMVANEFQADSVLYGTAGAVPVLSAGTSVILSSTVSPGFVSRLNRRLEAECRDIKLVDAPVSGGVKRAANGTLTIMASGTDEAQHCTAVVLSALSEKLYIIKGGCGAASSVKMVNQLLAGVHIASAAEAMAFAARLNLRTRRVFEIMQHARGYSWMFGNRVPHMLDNDYTPYSAVDIFVKDLGIVSCESSNSRIPVHVSSIAHQLFISGSASGWGRYDDAAVVKVYETLTGVKVEGKPPMLSKEDVLHSLPAEWPEDPLDDLVSIASHSSKKILVVLDDDPTGTQTVHDIEVLTEWPVEALVEQFLKLPSCFFILTNSRSMTADKAMLLVQTICRNLEAAAKSVPGVSYTVVLRGDSTLRGHFPEEADAAVSVLGEMDAWIICPFFLQGGRYTINDIHYVADSDRLIPAGETEFAKDAAFGYKSSNLRQGSVCIVNAASEKDMSVFASGMIQAELKGKKFLCRTAASFVSARIGIKPKPPICPNDVGLKRALTGGLTVVGSYVPKTTKQVDELQSQCGQSLRVIEVSVEMVSMKSTEDRDQEISRAVELGNAYIQSRKDTLVVTSRQLITGKSWHLSAYSTFDYIVCCSLTSLELKENTFCVAAPEESLEINYKVSSALVEIVRRIDCKPRYIIAKGGITSSDIATKALEARRAKVMGQALAGVPLWQLGPESRFPGVPYIVFPGTILFLKTGNVGDNSALANVVKNWASPSRSSTKELLLIHPSALKEGGVPLVASCIAAAEKSSVPITVHYDHGTSKSDLLQALEMGFDSVMVDGSHLTLGENILYTKNISSLAHAKGLLVEAELGRLSGSEDGLTVEEYEARFTDVAQAQRFIAETSIDALAVCIGNVHGKYPPSGPNLRLDLLKDLRALALKKGVSLVLHGASGLPHELVQECINLGVRKFNVNTEVRNSYLESLKKPEKDLIQVMASAKEAMKTVVTEKLHLFGSAGKA</sequence>
<evidence type="ECO:0000259" key="9">
    <source>
        <dbReference type="Pfam" id="PF14833"/>
    </source>
</evidence>
<dbReference type="Pfam" id="PF07005">
    <property type="entry name" value="SBD_N"/>
    <property type="match status" value="2"/>
</dbReference>
<dbReference type="SUPFAM" id="SSF48179">
    <property type="entry name" value="6-phosphogluconate dehydrogenase C-terminal domain-like"/>
    <property type="match status" value="2"/>
</dbReference>
<evidence type="ECO:0000259" key="8">
    <source>
        <dbReference type="Pfam" id="PF07005"/>
    </source>
</evidence>
<dbReference type="GO" id="GO:0005975">
    <property type="term" value="P:carbohydrate metabolic process"/>
    <property type="evidence" value="ECO:0007669"/>
    <property type="project" value="InterPro"/>
</dbReference>
<evidence type="ECO:0000256" key="3">
    <source>
        <dbReference type="ARBA" id="ARBA00022741"/>
    </source>
</evidence>
<dbReference type="Gene3D" id="1.10.1040.10">
    <property type="entry name" value="N-(1-d-carboxylethyl)-l-norvaline Dehydrogenase, domain 2"/>
    <property type="match status" value="2"/>
</dbReference>
<feature type="domain" description="6-phosphogluconate dehydrogenase NADP-binding" evidence="7">
    <location>
        <begin position="388"/>
        <end position="546"/>
    </location>
</feature>
<dbReference type="InterPro" id="IPR042213">
    <property type="entry name" value="NBD_C_sf"/>
</dbReference>
<dbReference type="SUPFAM" id="SSF142764">
    <property type="entry name" value="YgbK-like"/>
    <property type="match status" value="1"/>
</dbReference>
<dbReference type="GO" id="GO:0050661">
    <property type="term" value="F:NADP binding"/>
    <property type="evidence" value="ECO:0007669"/>
    <property type="project" value="InterPro"/>
</dbReference>
<dbReference type="Gene3D" id="3.20.20.70">
    <property type="entry name" value="Aldolase class I"/>
    <property type="match status" value="1"/>
</dbReference>
<dbReference type="InterPro" id="IPR008927">
    <property type="entry name" value="6-PGluconate_DH-like_C_sf"/>
</dbReference>
<keyword evidence="6" id="KW-0119">Carbohydrate metabolism</keyword>
<dbReference type="InterPro" id="IPR013328">
    <property type="entry name" value="6PGD_dom2"/>
</dbReference>
<dbReference type="PANTHER" id="PTHR43060">
    <property type="entry name" value="3-HYDROXYISOBUTYRATE DEHYDROGENASE-LIKE 1, MITOCHONDRIAL-RELATED"/>
    <property type="match status" value="1"/>
</dbReference>
<dbReference type="GO" id="GO:0008270">
    <property type="term" value="F:zinc ion binding"/>
    <property type="evidence" value="ECO:0007669"/>
    <property type="project" value="InterPro"/>
</dbReference>